<gene>
    <name evidence="1" type="ORF">HPB47_005322</name>
</gene>
<dbReference type="Proteomes" id="UP000805193">
    <property type="component" value="Unassembled WGS sequence"/>
</dbReference>
<organism evidence="1 2">
    <name type="scientific">Ixodes persulcatus</name>
    <name type="common">Taiga tick</name>
    <dbReference type="NCBI Taxonomy" id="34615"/>
    <lineage>
        <taxon>Eukaryota</taxon>
        <taxon>Metazoa</taxon>
        <taxon>Ecdysozoa</taxon>
        <taxon>Arthropoda</taxon>
        <taxon>Chelicerata</taxon>
        <taxon>Arachnida</taxon>
        <taxon>Acari</taxon>
        <taxon>Parasitiformes</taxon>
        <taxon>Ixodida</taxon>
        <taxon>Ixodoidea</taxon>
        <taxon>Ixodidae</taxon>
        <taxon>Ixodinae</taxon>
        <taxon>Ixodes</taxon>
    </lineage>
</organism>
<evidence type="ECO:0000313" key="2">
    <source>
        <dbReference type="Proteomes" id="UP000805193"/>
    </source>
</evidence>
<accession>A0AC60PD99</accession>
<dbReference type="EMBL" id="JABSTQ010010795">
    <property type="protein sequence ID" value="KAG0417841.1"/>
    <property type="molecule type" value="Genomic_DNA"/>
</dbReference>
<name>A0AC60PD99_IXOPE</name>
<protein>
    <submittedName>
        <fullName evidence="1">Uncharacterized protein</fullName>
    </submittedName>
</protein>
<evidence type="ECO:0000313" key="1">
    <source>
        <dbReference type="EMBL" id="KAG0417841.1"/>
    </source>
</evidence>
<sequence length="101" mass="11443">MELMLISTIGKHIRPELYQDDKCKLCKTARGTLHHIAWNCTKRPTEANQETCLPPEFKKAIMAEDYNQQLQAVQQILALLKRQANNGLPPGSGRETRGRVS</sequence>
<proteinExistence type="predicted"/>
<keyword evidence="2" id="KW-1185">Reference proteome</keyword>
<comment type="caution">
    <text evidence="1">The sequence shown here is derived from an EMBL/GenBank/DDBJ whole genome shotgun (WGS) entry which is preliminary data.</text>
</comment>
<reference evidence="1 2" key="1">
    <citation type="journal article" date="2020" name="Cell">
        <title>Large-Scale Comparative Analyses of Tick Genomes Elucidate Their Genetic Diversity and Vector Capacities.</title>
        <authorList>
            <consortium name="Tick Genome and Microbiome Consortium (TIGMIC)"/>
            <person name="Jia N."/>
            <person name="Wang J."/>
            <person name="Shi W."/>
            <person name="Du L."/>
            <person name="Sun Y."/>
            <person name="Zhan W."/>
            <person name="Jiang J.F."/>
            <person name="Wang Q."/>
            <person name="Zhang B."/>
            <person name="Ji P."/>
            <person name="Bell-Sakyi L."/>
            <person name="Cui X.M."/>
            <person name="Yuan T.T."/>
            <person name="Jiang B.G."/>
            <person name="Yang W.F."/>
            <person name="Lam T.T."/>
            <person name="Chang Q.C."/>
            <person name="Ding S.J."/>
            <person name="Wang X.J."/>
            <person name="Zhu J.G."/>
            <person name="Ruan X.D."/>
            <person name="Zhao L."/>
            <person name="Wei J.T."/>
            <person name="Ye R.Z."/>
            <person name="Que T.C."/>
            <person name="Du C.H."/>
            <person name="Zhou Y.H."/>
            <person name="Cheng J.X."/>
            <person name="Dai P.F."/>
            <person name="Guo W.B."/>
            <person name="Han X.H."/>
            <person name="Huang E.J."/>
            <person name="Li L.F."/>
            <person name="Wei W."/>
            <person name="Gao Y.C."/>
            <person name="Liu J.Z."/>
            <person name="Shao H.Z."/>
            <person name="Wang X."/>
            <person name="Wang C.C."/>
            <person name="Yang T.C."/>
            <person name="Huo Q.B."/>
            <person name="Li W."/>
            <person name="Chen H.Y."/>
            <person name="Chen S.E."/>
            <person name="Zhou L.G."/>
            <person name="Ni X.B."/>
            <person name="Tian J.H."/>
            <person name="Sheng Y."/>
            <person name="Liu T."/>
            <person name="Pan Y.S."/>
            <person name="Xia L.Y."/>
            <person name="Li J."/>
            <person name="Zhao F."/>
            <person name="Cao W.C."/>
        </authorList>
    </citation>
    <scope>NUCLEOTIDE SEQUENCE [LARGE SCALE GENOMIC DNA]</scope>
    <source>
        <strain evidence="1">Iper-2018</strain>
    </source>
</reference>